<evidence type="ECO:0000313" key="8">
    <source>
        <dbReference type="EMBL" id="EFD01091.1"/>
    </source>
</evidence>
<dbReference type="AlphaFoldDB" id="D3AAS6"/>
<proteinExistence type="predicted"/>
<dbReference type="InterPro" id="IPR002528">
    <property type="entry name" value="MATE_fam"/>
</dbReference>
<accession>D3AAS6</accession>
<feature type="transmembrane region" description="Helical" evidence="7">
    <location>
        <begin position="364"/>
        <end position="383"/>
    </location>
</feature>
<dbReference type="PANTHER" id="PTHR43549">
    <property type="entry name" value="MULTIDRUG RESISTANCE PROTEIN YPNP-RELATED"/>
    <property type="match status" value="1"/>
</dbReference>
<comment type="caution">
    <text evidence="8">The sequence shown here is derived from an EMBL/GenBank/DDBJ whole genome shotgun (WGS) entry which is preliminary data.</text>
</comment>
<dbReference type="Proteomes" id="UP000004968">
    <property type="component" value="Unassembled WGS sequence"/>
</dbReference>
<dbReference type="GO" id="GO:0005886">
    <property type="term" value="C:plasma membrane"/>
    <property type="evidence" value="ECO:0007669"/>
    <property type="project" value="UniProtKB-SubCell"/>
</dbReference>
<evidence type="ECO:0000256" key="4">
    <source>
        <dbReference type="ARBA" id="ARBA00022692"/>
    </source>
</evidence>
<keyword evidence="2" id="KW-0813">Transport</keyword>
<protein>
    <submittedName>
        <fullName evidence="8">MATE efflux family protein</fullName>
    </submittedName>
</protein>
<keyword evidence="3" id="KW-1003">Cell membrane</keyword>
<dbReference type="PANTHER" id="PTHR43549:SF3">
    <property type="entry name" value="MULTIDRUG RESISTANCE PROTEIN YPNP-RELATED"/>
    <property type="match status" value="1"/>
</dbReference>
<keyword evidence="5 7" id="KW-1133">Transmembrane helix</keyword>
<evidence type="ECO:0000256" key="3">
    <source>
        <dbReference type="ARBA" id="ARBA00022475"/>
    </source>
</evidence>
<gene>
    <name evidence="8" type="ORF">CLOSTHATH_00697</name>
</gene>
<sequence>MNNTIKKEKIGMDMTEGAVMKTLLLFSMPLIAANLLQEFYSMVDLMVIGQFAGSVGTVGVSTGGEIADILTPAAMALAAAGQIYIAQLAGAGEEKRIKEAVGTLLSLMLGIAVVFSFLIQLFCPRLLNLLNCPQEAMSEAVSYLRITALGIPFIFGYNGICGLLRGMGESKKPLVFIMIAAAVNIFLDLLLVAVFHMGTAGTAIATVLAQIGACAAAFAYLYLKREQFDFEWRLSYFKIRRNAAVILLRLAIPRIFQSCCIRFSLLWCNSNINSYGMIASAANSIGNKLQKISTTVLTAVDTGSGAMIGQNIGARKTERVKKIVLSTLAITLTAATIASAFALLCPRTLFGIFTMDKEVMELGVTYLKIMVITFYLAALLGTFQAVVTGVGFASFGFAIGMLDGVVCRIGFSLFFVYVLDWGVKGFFMGHAMARLIPFILSFLYYISGRWKKRKLLIESS</sequence>
<feature type="transmembrane region" description="Helical" evidence="7">
    <location>
        <begin position="203"/>
        <end position="223"/>
    </location>
</feature>
<feature type="transmembrane region" description="Helical" evidence="7">
    <location>
        <begin position="425"/>
        <end position="446"/>
    </location>
</feature>
<evidence type="ECO:0000313" key="9">
    <source>
        <dbReference type="Proteomes" id="UP000004968"/>
    </source>
</evidence>
<feature type="transmembrane region" description="Helical" evidence="7">
    <location>
        <begin position="176"/>
        <end position="197"/>
    </location>
</feature>
<evidence type="ECO:0000256" key="7">
    <source>
        <dbReference type="SAM" id="Phobius"/>
    </source>
</evidence>
<dbReference type="GO" id="GO:0015297">
    <property type="term" value="F:antiporter activity"/>
    <property type="evidence" value="ECO:0007669"/>
    <property type="project" value="InterPro"/>
</dbReference>
<evidence type="ECO:0000256" key="1">
    <source>
        <dbReference type="ARBA" id="ARBA00004651"/>
    </source>
</evidence>
<feature type="transmembrane region" description="Helical" evidence="7">
    <location>
        <begin position="18"/>
        <end position="36"/>
    </location>
</feature>
<dbReference type="EMBL" id="ACIO01000043">
    <property type="protein sequence ID" value="EFD01091.1"/>
    <property type="molecule type" value="Genomic_DNA"/>
</dbReference>
<feature type="transmembrane region" description="Helical" evidence="7">
    <location>
        <begin position="142"/>
        <end position="164"/>
    </location>
</feature>
<dbReference type="Pfam" id="PF01554">
    <property type="entry name" value="MatE"/>
    <property type="match status" value="2"/>
</dbReference>
<name>D3AAS6_9FIRM</name>
<evidence type="ECO:0000256" key="5">
    <source>
        <dbReference type="ARBA" id="ARBA00022989"/>
    </source>
</evidence>
<dbReference type="HOGENOM" id="CLU_012893_5_0_9"/>
<comment type="subcellular location">
    <subcellularLocation>
        <location evidence="1">Cell membrane</location>
        <topology evidence="1">Multi-pass membrane protein</topology>
    </subcellularLocation>
</comment>
<dbReference type="CDD" id="cd13138">
    <property type="entry name" value="MATE_yoeA_like"/>
    <property type="match status" value="1"/>
</dbReference>
<dbReference type="GO" id="GO:0042910">
    <property type="term" value="F:xenobiotic transmembrane transporter activity"/>
    <property type="evidence" value="ECO:0007669"/>
    <property type="project" value="InterPro"/>
</dbReference>
<feature type="transmembrane region" description="Helical" evidence="7">
    <location>
        <begin position="101"/>
        <end position="122"/>
    </location>
</feature>
<dbReference type="PIRSF" id="PIRSF006603">
    <property type="entry name" value="DinF"/>
    <property type="match status" value="1"/>
</dbReference>
<feature type="transmembrane region" description="Helical" evidence="7">
    <location>
        <begin position="69"/>
        <end position="89"/>
    </location>
</feature>
<evidence type="ECO:0000256" key="2">
    <source>
        <dbReference type="ARBA" id="ARBA00022448"/>
    </source>
</evidence>
<feature type="transmembrane region" description="Helical" evidence="7">
    <location>
        <begin position="395"/>
        <end position="419"/>
    </location>
</feature>
<reference evidence="8 9" key="1">
    <citation type="submission" date="2010-01" db="EMBL/GenBank/DDBJ databases">
        <authorList>
            <person name="Weinstock G."/>
            <person name="Sodergren E."/>
            <person name="Clifton S."/>
            <person name="Fulton L."/>
            <person name="Fulton B."/>
            <person name="Courtney L."/>
            <person name="Fronick C."/>
            <person name="Harrison M."/>
            <person name="Strong C."/>
            <person name="Farmer C."/>
            <person name="Delahaunty K."/>
            <person name="Markovic C."/>
            <person name="Hall O."/>
            <person name="Minx P."/>
            <person name="Tomlinson C."/>
            <person name="Mitreva M."/>
            <person name="Nelson J."/>
            <person name="Hou S."/>
            <person name="Wollam A."/>
            <person name="Pepin K.H."/>
            <person name="Johnson M."/>
            <person name="Bhonagiri V."/>
            <person name="Nash W.E."/>
            <person name="Warren W."/>
            <person name="Chinwalla A."/>
            <person name="Mardis E.R."/>
            <person name="Wilson R.K."/>
        </authorList>
    </citation>
    <scope>NUCLEOTIDE SEQUENCE [LARGE SCALE GENOMIC DNA]</scope>
    <source>
        <strain evidence="8 9">DSM 13479</strain>
    </source>
</reference>
<dbReference type="NCBIfam" id="TIGR00797">
    <property type="entry name" value="matE"/>
    <property type="match status" value="1"/>
</dbReference>
<evidence type="ECO:0000256" key="6">
    <source>
        <dbReference type="ARBA" id="ARBA00023136"/>
    </source>
</evidence>
<keyword evidence="6 7" id="KW-0472">Membrane</keyword>
<dbReference type="RefSeq" id="WP_006771256.1">
    <property type="nucleotide sequence ID" value="NZ_GG667612.1"/>
</dbReference>
<dbReference type="GeneID" id="93152466"/>
<feature type="transmembrane region" description="Helical" evidence="7">
    <location>
        <begin position="323"/>
        <end position="344"/>
    </location>
</feature>
<dbReference type="InterPro" id="IPR052031">
    <property type="entry name" value="Membrane_Transporter-Flippase"/>
</dbReference>
<organism evidence="8 9">
    <name type="scientific">Hungatella hathewayi DSM 13479</name>
    <dbReference type="NCBI Taxonomy" id="566550"/>
    <lineage>
        <taxon>Bacteria</taxon>
        <taxon>Bacillati</taxon>
        <taxon>Bacillota</taxon>
        <taxon>Clostridia</taxon>
        <taxon>Lachnospirales</taxon>
        <taxon>Lachnospiraceae</taxon>
        <taxon>Hungatella</taxon>
    </lineage>
</organism>
<keyword evidence="4 7" id="KW-0812">Transmembrane</keyword>
<dbReference type="InterPro" id="IPR048279">
    <property type="entry name" value="MdtK-like"/>
</dbReference>